<gene>
    <name evidence="1" type="ORF">D779_2354</name>
</gene>
<sequence>MQAIEFETLVQDQSIPLPESTTLSTGQRVRVVVMFDSATKVDQPAADDDALIRLARNPLVISDFVPLSRDEAHAR</sequence>
<protein>
    <recommendedName>
        <fullName evidence="3">DUF104 domain-containing protein</fullName>
    </recommendedName>
</protein>
<keyword evidence="2" id="KW-1185">Reference proteome</keyword>
<dbReference type="eggNOG" id="ENOG50348E0">
    <property type="taxonomic scope" value="Bacteria"/>
</dbReference>
<dbReference type="AlphaFoldDB" id="W9VEU3"/>
<evidence type="ECO:0008006" key="3">
    <source>
        <dbReference type="Google" id="ProtNLM"/>
    </source>
</evidence>
<name>W9VEU3_9GAMM</name>
<dbReference type="OrthoDB" id="5772687at2"/>
<dbReference type="STRING" id="1249627.D779_2354"/>
<organism evidence="1 2">
    <name type="scientific">Imhoffiella purpurea</name>
    <dbReference type="NCBI Taxonomy" id="1249627"/>
    <lineage>
        <taxon>Bacteria</taxon>
        <taxon>Pseudomonadati</taxon>
        <taxon>Pseudomonadota</taxon>
        <taxon>Gammaproteobacteria</taxon>
        <taxon>Chromatiales</taxon>
        <taxon>Chromatiaceae</taxon>
        <taxon>Imhoffiella</taxon>
    </lineage>
</organism>
<proteinExistence type="predicted"/>
<evidence type="ECO:0000313" key="2">
    <source>
        <dbReference type="Proteomes" id="UP000019460"/>
    </source>
</evidence>
<comment type="caution">
    <text evidence="1">The sequence shown here is derived from an EMBL/GenBank/DDBJ whole genome shotgun (WGS) entry which is preliminary data.</text>
</comment>
<accession>W9VEU3</accession>
<reference evidence="1 2" key="1">
    <citation type="submission" date="2012-11" db="EMBL/GenBank/DDBJ databases">
        <title>Genome assembly of Thiorhodococcus sp. AK35.</title>
        <authorList>
            <person name="Nupur N."/>
            <person name="Khatri I."/>
            <person name="Subramanian S."/>
            <person name="Pinnaka A."/>
        </authorList>
    </citation>
    <scope>NUCLEOTIDE SEQUENCE [LARGE SCALE GENOMIC DNA]</scope>
    <source>
        <strain evidence="1 2">AK35</strain>
    </source>
</reference>
<dbReference type="Proteomes" id="UP000019460">
    <property type="component" value="Unassembled WGS sequence"/>
</dbReference>
<evidence type="ECO:0000313" key="1">
    <source>
        <dbReference type="EMBL" id="EXJ14562.1"/>
    </source>
</evidence>
<dbReference type="EMBL" id="AONC01000039">
    <property type="protein sequence ID" value="EXJ14562.1"/>
    <property type="molecule type" value="Genomic_DNA"/>
</dbReference>
<dbReference type="RefSeq" id="WP_043754704.1">
    <property type="nucleotide sequence ID" value="NZ_AONC01000039.1"/>
</dbReference>